<evidence type="ECO:0000313" key="1">
    <source>
        <dbReference type="EMBL" id="EAU54339.1"/>
    </source>
</evidence>
<dbReference type="EMBL" id="AATS01000009">
    <property type="protein sequence ID" value="EAU54339.1"/>
    <property type="molecule type" value="Genomic_DNA"/>
</dbReference>
<keyword evidence="2" id="KW-1185">Reference proteome</keyword>
<dbReference type="STRING" id="314344.AL013_08065"/>
<proteinExistence type="predicted"/>
<sequence>MSELSKSAVQLNTMIKTAIHDEKITPWEREQIMMLADEDGIIDSHEKALLGQLQDMIQSGAIKLMKE</sequence>
<evidence type="ECO:0000313" key="2">
    <source>
        <dbReference type="Proteomes" id="UP000005297"/>
    </source>
</evidence>
<dbReference type="RefSeq" id="WP_009851794.1">
    <property type="nucleotide sequence ID" value="NZ_DS022296.1"/>
</dbReference>
<dbReference type="InParanoid" id="Q0EYM8"/>
<reference evidence="1 2" key="1">
    <citation type="submission" date="2006-09" db="EMBL/GenBank/DDBJ databases">
        <authorList>
            <person name="Emerson D."/>
            <person name="Ferriera S."/>
            <person name="Johnson J."/>
            <person name="Kravitz S."/>
            <person name="Halpern A."/>
            <person name="Remington K."/>
            <person name="Beeson K."/>
            <person name="Tran B."/>
            <person name="Rogers Y.-H."/>
            <person name="Friedman R."/>
            <person name="Venter J.C."/>
        </authorList>
    </citation>
    <scope>NUCLEOTIDE SEQUENCE [LARGE SCALE GENOMIC DNA]</scope>
    <source>
        <strain evidence="1 2">PV-1</strain>
    </source>
</reference>
<dbReference type="Proteomes" id="UP000005297">
    <property type="component" value="Unassembled WGS sequence"/>
</dbReference>
<comment type="caution">
    <text evidence="1">The sequence shown here is derived from an EMBL/GenBank/DDBJ whole genome shotgun (WGS) entry which is preliminary data.</text>
</comment>
<accession>Q0EYM8</accession>
<protein>
    <recommendedName>
        <fullName evidence="3">Co-chaperone DjlA N-terminal domain-containing protein</fullName>
    </recommendedName>
</protein>
<gene>
    <name evidence="1" type="ORF">SPV1_00130</name>
</gene>
<dbReference type="AlphaFoldDB" id="Q0EYM8"/>
<dbReference type="OrthoDB" id="5297890at2"/>
<dbReference type="eggNOG" id="ENOG502ZUB3">
    <property type="taxonomic scope" value="Bacteria"/>
</dbReference>
<evidence type="ECO:0008006" key="3">
    <source>
        <dbReference type="Google" id="ProtNLM"/>
    </source>
</evidence>
<name>Q0EYM8_9PROT</name>
<organism evidence="1 2">
    <name type="scientific">Mariprofundus ferrooxydans PV-1</name>
    <dbReference type="NCBI Taxonomy" id="314345"/>
    <lineage>
        <taxon>Bacteria</taxon>
        <taxon>Pseudomonadati</taxon>
        <taxon>Pseudomonadota</taxon>
        <taxon>Candidatius Mariprofundia</taxon>
        <taxon>Mariprofundales</taxon>
        <taxon>Mariprofundaceae</taxon>
        <taxon>Mariprofundus</taxon>
    </lineage>
</organism>
<dbReference type="HOGENOM" id="CLU_205142_0_0_0"/>